<keyword evidence="7" id="KW-0159">Chromosome partition</keyword>
<dbReference type="PROSITE" id="PS50901">
    <property type="entry name" value="FTSK"/>
    <property type="match status" value="1"/>
</dbReference>
<dbReference type="Pfam" id="PF09397">
    <property type="entry name" value="FtsK_gamma"/>
    <property type="match status" value="1"/>
</dbReference>
<dbReference type="Gene3D" id="3.30.980.40">
    <property type="match status" value="1"/>
</dbReference>
<evidence type="ECO:0000256" key="3">
    <source>
        <dbReference type="ARBA" id="ARBA00022475"/>
    </source>
</evidence>
<feature type="transmembrane region" description="Helical" evidence="18">
    <location>
        <begin position="175"/>
        <end position="198"/>
    </location>
</feature>
<dbReference type="SUPFAM" id="SSF46785">
    <property type="entry name" value="Winged helix' DNA-binding domain"/>
    <property type="match status" value="1"/>
</dbReference>
<feature type="binding site" evidence="15">
    <location>
        <begin position="721"/>
        <end position="728"/>
    </location>
    <ligand>
        <name>ATP</name>
        <dbReference type="ChEBI" id="CHEBI:30616"/>
    </ligand>
</feature>
<feature type="compositionally biased region" description="Basic residues" evidence="17">
    <location>
        <begin position="10"/>
        <end position="23"/>
    </location>
</feature>
<feature type="domain" description="FtsK" evidence="19">
    <location>
        <begin position="704"/>
        <end position="901"/>
    </location>
</feature>
<evidence type="ECO:0000256" key="5">
    <source>
        <dbReference type="ARBA" id="ARBA00022692"/>
    </source>
</evidence>
<keyword evidence="12" id="KW-0131">Cell cycle</keyword>
<evidence type="ECO:0000313" key="21">
    <source>
        <dbReference type="Proteomes" id="UP001644719"/>
    </source>
</evidence>
<dbReference type="Gene3D" id="1.10.10.10">
    <property type="entry name" value="Winged helix-like DNA-binding domain superfamily/Winged helix DNA-binding domain"/>
    <property type="match status" value="1"/>
</dbReference>
<sequence>MAASNTPKKSTTKRGTSAKKKSSARTQSKKNTAGKQSISSGFQTEIILLVLMAAAIILMVSCVGLGGNVGGSISKVLMGVMGLMAYIFPVVLFIMAAFLISNKGNVLAYKKTAAAAVLFLICCGLAQLFTEGYTESTTLAEYYRISSEYRTGGGAIGGAICISTISAFGTIGAYVIIVLVILVCLILITQHSFLGFLYKVYDKILEAVKGQQALYQEGAPERQLKKQLKVQQRQLAAQERREKRMQELEAALAEEGIASDMVEEPSRFEKKAAKQKGKKASRTAGNDSRANSRMRMRGNNQTRGRRGENLDSTSFLAGTDLFEDRNSEESGESVDQEFPLNPENAMNPGDAGSLENMTTVNGEFSESASAQNLPINTGKYVDISEYRVQDDDLSIDDRSSQEETQLQFAIHRSEPEQSDEPDLNTRASSGQDDPVQPYSMEKDTTEEDGTVYMKNPVSSDQPAEAEEEENSYDGVDFNEAMATMQNAVALTRDTSGAAGGAAHGSPATSGFHSSEASDEMAAGNGVSDETTSRQSAKNPKSSRQEIANGIVNIQHEIKTQEAAVKKEYQYPPVNLLKRGNGKSQGDSDSHLRKTAQKLQEILYNFGVNAKVTNVSCGPTVTRYELQPEMGVKVSKIVGLSDDIKLNLAAPDIRIEAPIPGKAAVGIEVPNKEHSAVMLRDLIQSPEFMNAKSKLAFAAGKDIEGKTIVADIAKMPHLLIAGSTGSGKSVCINTLIISILYKAKPDEVKLIMIDPKVVELSVYNGIPHLFIPVVTDPKKAAGALNWAVNEMSNRYNTFAEYGVRNLEEFNRKIEKMKFPEGEQRPEKMCQIVIIVDELADLMMVAPGDVEDAICRLAQLARAAGIHLVIATQRPSVNVITGLIKANMPSRIAFAVTSGVDSRTILDMNGAEKLLGKGDMLFYPQGYQKPARLQGAFVSDDEVSNIVDFLADKNPRTDYDNKIEQQMNNAVLTAGGSSGGNERDVYFEQAGKFIIEKEKASIGMLQRMYKIGFNRAARIMDQLCDAGVVGPEEGTKPRKVLMSMEEFQSYVEEHL</sequence>
<evidence type="ECO:0000256" key="14">
    <source>
        <dbReference type="ARBA" id="ARBA00025923"/>
    </source>
</evidence>
<evidence type="ECO:0000256" key="10">
    <source>
        <dbReference type="ARBA" id="ARBA00023125"/>
    </source>
</evidence>
<feature type="transmembrane region" description="Helical" evidence="18">
    <location>
        <begin position="46"/>
        <end position="70"/>
    </location>
</feature>
<dbReference type="RefSeq" id="WP_173769122.1">
    <property type="nucleotide sequence ID" value="NZ_JAAITS010000002.1"/>
</dbReference>
<evidence type="ECO:0000256" key="17">
    <source>
        <dbReference type="SAM" id="MobiDB-lite"/>
    </source>
</evidence>
<comment type="similarity">
    <text evidence="2">Belongs to the FtsK/SpoIIIE/SftA family.</text>
</comment>
<dbReference type="PANTHER" id="PTHR22683">
    <property type="entry name" value="SPORULATION PROTEIN RELATED"/>
    <property type="match status" value="1"/>
</dbReference>
<keyword evidence="21" id="KW-1185">Reference proteome</keyword>
<keyword evidence="3" id="KW-1003">Cell membrane</keyword>
<dbReference type="CDD" id="cd01127">
    <property type="entry name" value="TrwB_TraG_TraD_VirD4"/>
    <property type="match status" value="1"/>
</dbReference>
<feature type="compositionally biased region" description="Polar residues" evidence="17">
    <location>
        <begin position="527"/>
        <end position="544"/>
    </location>
</feature>
<keyword evidence="16" id="KW-0175">Coiled coil</keyword>
<feature type="coiled-coil region" evidence="16">
    <location>
        <begin position="221"/>
        <end position="255"/>
    </location>
</feature>
<dbReference type="Pfam" id="PF13491">
    <property type="entry name" value="FtsK_4TM"/>
    <property type="match status" value="1"/>
</dbReference>
<dbReference type="InterPro" id="IPR025199">
    <property type="entry name" value="FtsK_4TM"/>
</dbReference>
<dbReference type="EMBL" id="JAAITS010000002">
    <property type="protein sequence ID" value="NSG84059.1"/>
    <property type="molecule type" value="Genomic_DNA"/>
</dbReference>
<dbReference type="Proteomes" id="UP001644719">
    <property type="component" value="Unassembled WGS sequence"/>
</dbReference>
<evidence type="ECO:0000256" key="1">
    <source>
        <dbReference type="ARBA" id="ARBA00004651"/>
    </source>
</evidence>
<keyword evidence="10" id="KW-0238">DNA-binding</keyword>
<comment type="subcellular location">
    <subcellularLocation>
        <location evidence="1">Cell membrane</location>
        <topology evidence="1">Multi-pass membrane protein</topology>
    </subcellularLocation>
</comment>
<feature type="region of interest" description="Disordered" evidence="17">
    <location>
        <begin position="495"/>
        <end position="544"/>
    </location>
</feature>
<evidence type="ECO:0000256" key="4">
    <source>
        <dbReference type="ARBA" id="ARBA00022618"/>
    </source>
</evidence>
<dbReference type="PANTHER" id="PTHR22683:SF41">
    <property type="entry name" value="DNA TRANSLOCASE FTSK"/>
    <property type="match status" value="1"/>
</dbReference>
<evidence type="ECO:0000256" key="9">
    <source>
        <dbReference type="ARBA" id="ARBA00022989"/>
    </source>
</evidence>
<dbReference type="Gene3D" id="3.40.50.300">
    <property type="entry name" value="P-loop containing nucleotide triphosphate hydrolases"/>
    <property type="match status" value="1"/>
</dbReference>
<comment type="caution">
    <text evidence="20">The sequence shown here is derived from an EMBL/GenBank/DDBJ whole genome shotgun (WGS) entry which is preliminary data.</text>
</comment>
<evidence type="ECO:0000256" key="15">
    <source>
        <dbReference type="PROSITE-ProRule" id="PRU00289"/>
    </source>
</evidence>
<dbReference type="InterPro" id="IPR027417">
    <property type="entry name" value="P-loop_NTPase"/>
</dbReference>
<dbReference type="InterPro" id="IPR036388">
    <property type="entry name" value="WH-like_DNA-bd_sf"/>
</dbReference>
<dbReference type="Pfam" id="PF17854">
    <property type="entry name" value="FtsK_alpha"/>
    <property type="match status" value="1"/>
</dbReference>
<evidence type="ECO:0000256" key="11">
    <source>
        <dbReference type="ARBA" id="ARBA00023136"/>
    </source>
</evidence>
<comment type="function">
    <text evidence="13">Essential cell division protein that coordinates cell division and chromosome segregation. The N-terminus is involved in assembly of the cell-division machinery. The C-terminus functions as a DNA motor that moves dsDNA in an ATP-dependent manner towards the dif recombination site, which is located within the replication terminus region. Required for activation of the Xer recombinase, allowing activation of chromosome unlinking by recombination.</text>
</comment>
<evidence type="ECO:0000256" key="18">
    <source>
        <dbReference type="SAM" id="Phobius"/>
    </source>
</evidence>
<keyword evidence="11 18" id="KW-0472">Membrane</keyword>
<evidence type="ECO:0000256" key="7">
    <source>
        <dbReference type="ARBA" id="ARBA00022829"/>
    </source>
</evidence>
<evidence type="ECO:0000256" key="13">
    <source>
        <dbReference type="ARBA" id="ARBA00024986"/>
    </source>
</evidence>
<dbReference type="InterPro" id="IPR050206">
    <property type="entry name" value="FtsK/SpoIIIE/SftA"/>
</dbReference>
<evidence type="ECO:0000256" key="16">
    <source>
        <dbReference type="SAM" id="Coils"/>
    </source>
</evidence>
<accession>A0ABX2H1N2</accession>
<dbReference type="InterPro" id="IPR002543">
    <property type="entry name" value="FtsK_dom"/>
</dbReference>
<protein>
    <submittedName>
        <fullName evidence="20">DNA translocase FtsK</fullName>
    </submittedName>
</protein>
<reference evidence="20 21" key="1">
    <citation type="journal article" date="2020" name="Cell Host Microbe">
        <title>Functional and Genomic Variation between Human-Derived Isolates of Lachnospiraceae Reveals Inter- and Intra-Species Diversity.</title>
        <authorList>
            <person name="Sorbara M.T."/>
            <person name="Littmann E.R."/>
            <person name="Fontana E."/>
            <person name="Moody T.U."/>
            <person name="Kohout C.E."/>
            <person name="Gjonbalaj M."/>
            <person name="Eaton V."/>
            <person name="Seok R."/>
            <person name="Leiner I.M."/>
            <person name="Pamer E.G."/>
        </authorList>
    </citation>
    <scope>NUCLEOTIDE SEQUENCE [LARGE SCALE GENOMIC DNA]</scope>
    <source>
        <strain evidence="20 21">MSK.17.74</strain>
    </source>
</reference>
<gene>
    <name evidence="20" type="ORF">G5B17_01100</name>
</gene>
<evidence type="ECO:0000256" key="8">
    <source>
        <dbReference type="ARBA" id="ARBA00022840"/>
    </source>
</evidence>
<evidence type="ECO:0000259" key="19">
    <source>
        <dbReference type="PROSITE" id="PS50901"/>
    </source>
</evidence>
<feature type="transmembrane region" description="Helical" evidence="18">
    <location>
        <begin position="76"/>
        <end position="100"/>
    </location>
</feature>
<evidence type="ECO:0000256" key="2">
    <source>
        <dbReference type="ARBA" id="ARBA00006474"/>
    </source>
</evidence>
<keyword evidence="8 15" id="KW-0067">ATP-binding</keyword>
<dbReference type="InterPro" id="IPR036390">
    <property type="entry name" value="WH_DNA-bd_sf"/>
</dbReference>
<dbReference type="Pfam" id="PF01580">
    <property type="entry name" value="FtsK_SpoIIIE"/>
    <property type="match status" value="1"/>
</dbReference>
<dbReference type="SMART" id="SM00382">
    <property type="entry name" value="AAA"/>
    <property type="match status" value="1"/>
</dbReference>
<feature type="region of interest" description="Disordered" evidence="17">
    <location>
        <begin position="263"/>
        <end position="354"/>
    </location>
</feature>
<feature type="transmembrane region" description="Helical" evidence="18">
    <location>
        <begin position="149"/>
        <end position="168"/>
    </location>
</feature>
<evidence type="ECO:0000256" key="6">
    <source>
        <dbReference type="ARBA" id="ARBA00022741"/>
    </source>
</evidence>
<proteinExistence type="inferred from homology"/>
<organism evidence="20 21">
    <name type="scientific">Blautia faecis</name>
    <dbReference type="NCBI Taxonomy" id="871665"/>
    <lineage>
        <taxon>Bacteria</taxon>
        <taxon>Bacillati</taxon>
        <taxon>Bacillota</taxon>
        <taxon>Clostridia</taxon>
        <taxon>Lachnospirales</taxon>
        <taxon>Lachnospiraceae</taxon>
        <taxon>Blautia</taxon>
    </lineage>
</organism>
<evidence type="ECO:0000256" key="12">
    <source>
        <dbReference type="ARBA" id="ARBA00023306"/>
    </source>
</evidence>
<name>A0ABX2H1N2_9FIRM</name>
<dbReference type="SMART" id="SM00843">
    <property type="entry name" value="Ftsk_gamma"/>
    <property type="match status" value="1"/>
</dbReference>
<keyword evidence="5 18" id="KW-0812">Transmembrane</keyword>
<feature type="region of interest" description="Disordered" evidence="17">
    <location>
        <begin position="396"/>
        <end position="471"/>
    </location>
</feature>
<feature type="region of interest" description="Disordered" evidence="17">
    <location>
        <begin position="1"/>
        <end position="32"/>
    </location>
</feature>
<keyword evidence="9 18" id="KW-1133">Transmembrane helix</keyword>
<dbReference type="InterPro" id="IPR041027">
    <property type="entry name" value="FtsK_alpha"/>
</dbReference>
<comment type="subunit">
    <text evidence="14">Homohexamer. Forms a ring that surrounds DNA.</text>
</comment>
<dbReference type="InterPro" id="IPR018541">
    <property type="entry name" value="Ftsk_gamma"/>
</dbReference>
<keyword evidence="6 15" id="KW-0547">Nucleotide-binding</keyword>
<dbReference type="SUPFAM" id="SSF52540">
    <property type="entry name" value="P-loop containing nucleoside triphosphate hydrolases"/>
    <property type="match status" value="1"/>
</dbReference>
<evidence type="ECO:0000313" key="20">
    <source>
        <dbReference type="EMBL" id="NSG84059.1"/>
    </source>
</evidence>
<dbReference type="InterPro" id="IPR003593">
    <property type="entry name" value="AAA+_ATPase"/>
</dbReference>
<feature type="transmembrane region" description="Helical" evidence="18">
    <location>
        <begin position="112"/>
        <end position="129"/>
    </location>
</feature>
<keyword evidence="4" id="KW-0132">Cell division</keyword>